<dbReference type="OrthoDB" id="9808480at2"/>
<gene>
    <name evidence="3" type="ordered locus">Q7C_1868</name>
</gene>
<keyword evidence="4" id="KW-1185">Reference proteome</keyword>
<dbReference type="Proteomes" id="UP000009145">
    <property type="component" value="Chromosome"/>
</dbReference>
<dbReference type="RefSeq" id="WP_014704429.1">
    <property type="nucleotide sequence ID" value="NC_017856.1"/>
</dbReference>
<dbReference type="AlphaFoldDB" id="I1YJB6"/>
<dbReference type="SUPFAM" id="SSF46955">
    <property type="entry name" value="Putative DNA-binding domain"/>
    <property type="match status" value="1"/>
</dbReference>
<evidence type="ECO:0000313" key="4">
    <source>
        <dbReference type="Proteomes" id="UP000009145"/>
    </source>
</evidence>
<evidence type="ECO:0000259" key="2">
    <source>
        <dbReference type="PROSITE" id="PS50937"/>
    </source>
</evidence>
<dbReference type="GO" id="GO:0003677">
    <property type="term" value="F:DNA binding"/>
    <property type="evidence" value="ECO:0007669"/>
    <property type="project" value="UniProtKB-KW"/>
</dbReference>
<dbReference type="PROSITE" id="PS50937">
    <property type="entry name" value="HTH_MERR_2"/>
    <property type="match status" value="1"/>
</dbReference>
<evidence type="ECO:0000313" key="3">
    <source>
        <dbReference type="EMBL" id="AFJ03009.1"/>
    </source>
</evidence>
<organism evidence="3 4">
    <name type="scientific">Methylophaga frappieri (strain ATCC BAA-2434 / DSM 25690 / JAM7)</name>
    <dbReference type="NCBI Taxonomy" id="754477"/>
    <lineage>
        <taxon>Bacteria</taxon>
        <taxon>Pseudomonadati</taxon>
        <taxon>Pseudomonadota</taxon>
        <taxon>Gammaproteobacteria</taxon>
        <taxon>Thiotrichales</taxon>
        <taxon>Piscirickettsiaceae</taxon>
        <taxon>Methylophaga</taxon>
    </lineage>
</organism>
<dbReference type="NCBIfam" id="NF007069">
    <property type="entry name" value="PRK09514.1"/>
    <property type="match status" value="1"/>
</dbReference>
<dbReference type="KEGG" id="mec:Q7C_1868"/>
<dbReference type="PANTHER" id="PTHR30204:SF92">
    <property type="entry name" value="HTH-TYPE TRANSCRIPTIONAL REGULATOR ZNTR"/>
    <property type="match status" value="1"/>
</dbReference>
<name>I1YJB6_METFJ</name>
<dbReference type="HOGENOM" id="CLU_060077_2_0_6"/>
<dbReference type="PANTHER" id="PTHR30204">
    <property type="entry name" value="REDOX-CYCLING DRUG-SENSING TRANSCRIPTIONAL ACTIVATOR SOXR"/>
    <property type="match status" value="1"/>
</dbReference>
<feature type="domain" description="HTH merR-type" evidence="2">
    <location>
        <begin position="1"/>
        <end position="69"/>
    </location>
</feature>
<dbReference type="GO" id="GO:0003700">
    <property type="term" value="F:DNA-binding transcription factor activity"/>
    <property type="evidence" value="ECO:0007669"/>
    <property type="project" value="InterPro"/>
</dbReference>
<dbReference type="Gene3D" id="1.10.1660.10">
    <property type="match status" value="1"/>
</dbReference>
<dbReference type="CDD" id="cd04770">
    <property type="entry name" value="HTH_HMRTR"/>
    <property type="match status" value="1"/>
</dbReference>
<dbReference type="InterPro" id="IPR000551">
    <property type="entry name" value="MerR-type_HTH_dom"/>
</dbReference>
<sequence length="134" mass="14881">MKISEFSTLSGVPVDTLRYYEKIGLLKAETRSNSGYRDYGDASLETVRFILSAKSLGFTLETIQKLLQIQVNKQDASCEDVKQFVADQLELVNQRLAELQKIKQAMQRLHGACCGGKENASYCSILQALEAGNV</sequence>
<dbReference type="PATRIC" id="fig|754477.3.peg.1839"/>
<dbReference type="eggNOG" id="COG0789">
    <property type="taxonomic scope" value="Bacteria"/>
</dbReference>
<dbReference type="SMART" id="SM00422">
    <property type="entry name" value="HTH_MERR"/>
    <property type="match status" value="1"/>
</dbReference>
<dbReference type="STRING" id="754477.Q7C_1868"/>
<dbReference type="InterPro" id="IPR009061">
    <property type="entry name" value="DNA-bd_dom_put_sf"/>
</dbReference>
<proteinExistence type="predicted"/>
<reference evidence="3 4" key="1">
    <citation type="journal article" date="2012" name="J. Bacteriol.">
        <title>Complete genome sequences of Methylophaga sp. strain JAM1 and Methylophaga sp. strain JAM7.</title>
        <authorList>
            <person name="Villeneuve C."/>
            <person name="Martineau C."/>
            <person name="Mauffrey F."/>
            <person name="Villemur R."/>
        </authorList>
    </citation>
    <scope>NUCLEOTIDE SEQUENCE [LARGE SCALE GENOMIC DNA]</scope>
    <source>
        <strain evidence="3 4">JAM7</strain>
    </source>
</reference>
<protein>
    <submittedName>
        <fullName evidence="3">HTH-type transcriptional regulator zntR</fullName>
    </submittedName>
</protein>
<keyword evidence="1" id="KW-0238">DNA-binding</keyword>
<dbReference type="EMBL" id="CP003380">
    <property type="protein sequence ID" value="AFJ03009.1"/>
    <property type="molecule type" value="Genomic_DNA"/>
</dbReference>
<dbReference type="PRINTS" id="PR00040">
    <property type="entry name" value="HTHMERR"/>
</dbReference>
<accession>I1YJB6</accession>
<dbReference type="Pfam" id="PF13411">
    <property type="entry name" value="MerR_1"/>
    <property type="match status" value="1"/>
</dbReference>
<evidence type="ECO:0000256" key="1">
    <source>
        <dbReference type="ARBA" id="ARBA00023125"/>
    </source>
</evidence>
<dbReference type="InterPro" id="IPR047057">
    <property type="entry name" value="MerR_fam"/>
</dbReference>